<dbReference type="Gene3D" id="2.40.10.10">
    <property type="entry name" value="Trypsin-like serine proteases"/>
    <property type="match status" value="2"/>
</dbReference>
<keyword evidence="5" id="KW-1185">Reference proteome</keyword>
<feature type="chain" id="PRO_5035260659" description="Peptidase S1 domain-containing protein" evidence="2">
    <location>
        <begin position="17"/>
        <end position="505"/>
    </location>
</feature>
<dbReference type="AlphaFoldDB" id="A0A8J2RX12"/>
<feature type="domain" description="Peptidase S1" evidence="3">
    <location>
        <begin position="25"/>
        <end position="257"/>
    </location>
</feature>
<dbReference type="OrthoDB" id="10059102at2759"/>
<evidence type="ECO:0000256" key="1">
    <source>
        <dbReference type="ARBA" id="ARBA00023157"/>
    </source>
</evidence>
<dbReference type="GO" id="GO:0004252">
    <property type="term" value="F:serine-type endopeptidase activity"/>
    <property type="evidence" value="ECO:0007669"/>
    <property type="project" value="InterPro"/>
</dbReference>
<evidence type="ECO:0000256" key="2">
    <source>
        <dbReference type="SAM" id="SignalP"/>
    </source>
</evidence>
<dbReference type="InterPro" id="IPR001254">
    <property type="entry name" value="Trypsin_dom"/>
</dbReference>
<gene>
    <name evidence="4" type="ORF">DGAL_LOCUS12217</name>
</gene>
<feature type="signal peptide" evidence="2">
    <location>
        <begin position="1"/>
        <end position="16"/>
    </location>
</feature>
<name>A0A8J2RX12_9CRUS</name>
<dbReference type="SMART" id="SM00020">
    <property type="entry name" value="Tryp_SPc"/>
    <property type="match status" value="2"/>
</dbReference>
<evidence type="ECO:0000313" key="4">
    <source>
        <dbReference type="EMBL" id="CAH0108812.1"/>
    </source>
</evidence>
<dbReference type="Proteomes" id="UP000789390">
    <property type="component" value="Unassembled WGS sequence"/>
</dbReference>
<evidence type="ECO:0000259" key="3">
    <source>
        <dbReference type="PROSITE" id="PS50240"/>
    </source>
</evidence>
<reference evidence="4" key="1">
    <citation type="submission" date="2021-11" db="EMBL/GenBank/DDBJ databases">
        <authorList>
            <person name="Schell T."/>
        </authorList>
    </citation>
    <scope>NUCLEOTIDE SEQUENCE</scope>
    <source>
        <strain evidence="4">M5</strain>
    </source>
</reference>
<dbReference type="EMBL" id="CAKKLH010000288">
    <property type="protein sequence ID" value="CAH0108812.1"/>
    <property type="molecule type" value="Genomic_DNA"/>
</dbReference>
<dbReference type="CDD" id="cd00190">
    <property type="entry name" value="Tryp_SPc"/>
    <property type="match status" value="2"/>
</dbReference>
<evidence type="ECO:0000313" key="5">
    <source>
        <dbReference type="Proteomes" id="UP000789390"/>
    </source>
</evidence>
<dbReference type="PROSITE" id="PS50240">
    <property type="entry name" value="TRYPSIN_DOM"/>
    <property type="match status" value="2"/>
</dbReference>
<accession>A0A8J2RX12</accession>
<dbReference type="PRINTS" id="PR00722">
    <property type="entry name" value="CHYMOTRYPSIN"/>
</dbReference>
<dbReference type="GO" id="GO:0006508">
    <property type="term" value="P:proteolysis"/>
    <property type="evidence" value="ECO:0007669"/>
    <property type="project" value="InterPro"/>
</dbReference>
<dbReference type="PANTHER" id="PTHR24258:SF140">
    <property type="entry name" value="BCDNA.GH08420-RELATED"/>
    <property type="match status" value="1"/>
</dbReference>
<dbReference type="Pfam" id="PF00089">
    <property type="entry name" value="Trypsin"/>
    <property type="match status" value="2"/>
</dbReference>
<dbReference type="SUPFAM" id="SSF50494">
    <property type="entry name" value="Trypsin-like serine proteases"/>
    <property type="match status" value="2"/>
</dbReference>
<keyword evidence="2" id="KW-0732">Signal</keyword>
<sequence>MLYALVFAILVASVSGAPSGGTGRLVGGTQAARGDFPYVVSISRNEQHICGGFVYNDRWVVTAASCVIDENKADMVVIVGALSLITPDPEEQKIEVFSNVTFPGYNRDTKLHDIALIELSRPIVFGPTAASIRYDEIDELNQPWVGAIVGWGATFPGGVPATRLRSAPIDDFAALCREYGSDEYQPNYMICAGSSTGSAPCEFDEGDPLTQEANYGGIPENIVVGIMSKNKGCGDPSVPSIYTRLATYYSWLLQTAGQQPAPNRVPISEDVGRIVNGNEATRGEFPWLVSISENSQHICGGFIYNDRFIVTTASCVLGKAYPSLRVKIGALVLGIPEPDEQNIEILSIDIYPSYDDVFKQNDLALVNIKRPIVFSDTVKPIRYDEPVESLHTASVAGWGSTTEGGAWEQRLHKIAVFNLTADCRFYGNNEYSINYMICAGDGSTSPCNYDQGSPLVQATDTGNIVVGIMSKNRGCVAPYPPTIYTRLASYYPWLKQSAGQQPASL</sequence>
<dbReference type="InterPro" id="IPR009003">
    <property type="entry name" value="Peptidase_S1_PA"/>
</dbReference>
<dbReference type="InterPro" id="IPR001314">
    <property type="entry name" value="Peptidase_S1A"/>
</dbReference>
<comment type="caution">
    <text evidence="4">The sequence shown here is derived from an EMBL/GenBank/DDBJ whole genome shotgun (WGS) entry which is preliminary data.</text>
</comment>
<dbReference type="PANTHER" id="PTHR24258">
    <property type="entry name" value="SERINE PROTEASE-RELATED"/>
    <property type="match status" value="1"/>
</dbReference>
<feature type="domain" description="Peptidase S1" evidence="3">
    <location>
        <begin position="274"/>
        <end position="499"/>
    </location>
</feature>
<organism evidence="4 5">
    <name type="scientific">Daphnia galeata</name>
    <dbReference type="NCBI Taxonomy" id="27404"/>
    <lineage>
        <taxon>Eukaryota</taxon>
        <taxon>Metazoa</taxon>
        <taxon>Ecdysozoa</taxon>
        <taxon>Arthropoda</taxon>
        <taxon>Crustacea</taxon>
        <taxon>Branchiopoda</taxon>
        <taxon>Diplostraca</taxon>
        <taxon>Cladocera</taxon>
        <taxon>Anomopoda</taxon>
        <taxon>Daphniidae</taxon>
        <taxon>Daphnia</taxon>
    </lineage>
</organism>
<protein>
    <recommendedName>
        <fullName evidence="3">Peptidase S1 domain-containing protein</fullName>
    </recommendedName>
</protein>
<keyword evidence="1" id="KW-1015">Disulfide bond</keyword>
<dbReference type="InterPro" id="IPR043504">
    <property type="entry name" value="Peptidase_S1_PA_chymotrypsin"/>
</dbReference>
<proteinExistence type="predicted"/>
<dbReference type="FunFam" id="2.40.10.10:FF:000068">
    <property type="entry name" value="transmembrane protease serine 2"/>
    <property type="match status" value="2"/>
</dbReference>